<accession>A0AAV7RN01</accession>
<evidence type="ECO:0000313" key="3">
    <source>
        <dbReference type="Proteomes" id="UP001066276"/>
    </source>
</evidence>
<gene>
    <name evidence="2" type="ORF">NDU88_006099</name>
</gene>
<feature type="region of interest" description="Disordered" evidence="1">
    <location>
        <begin position="51"/>
        <end position="178"/>
    </location>
</feature>
<evidence type="ECO:0000256" key="1">
    <source>
        <dbReference type="SAM" id="MobiDB-lite"/>
    </source>
</evidence>
<dbReference type="AlphaFoldDB" id="A0AAV7RN01"/>
<keyword evidence="3" id="KW-1185">Reference proteome</keyword>
<sequence length="201" mass="21667">MGPGGDPQKNEVSPGVFGGWYGPQLELGYVWTVWALGRVARRNAQSGTSDLFWQTEGDRGRAEPGEQRAALIPWREEKGEPRAAGRSSPTDGPARRKGAADAPKGWGGGMDFAPVGVASPGEQRPGPLEGGLPNGPFQASGELEERGTTSMKLPERSEARTPAEVPSEVTNQEVTRRGGMDRYCLRPRISAPEKLKDYVRL</sequence>
<feature type="compositionally biased region" description="Basic and acidic residues" evidence="1">
    <location>
        <begin position="74"/>
        <end position="83"/>
    </location>
</feature>
<proteinExistence type="predicted"/>
<feature type="compositionally biased region" description="Basic and acidic residues" evidence="1">
    <location>
        <begin position="56"/>
        <end position="66"/>
    </location>
</feature>
<comment type="caution">
    <text evidence="2">The sequence shown here is derived from an EMBL/GenBank/DDBJ whole genome shotgun (WGS) entry which is preliminary data.</text>
</comment>
<dbReference type="Proteomes" id="UP001066276">
    <property type="component" value="Chromosome 5"/>
</dbReference>
<organism evidence="2 3">
    <name type="scientific">Pleurodeles waltl</name>
    <name type="common">Iberian ribbed newt</name>
    <dbReference type="NCBI Taxonomy" id="8319"/>
    <lineage>
        <taxon>Eukaryota</taxon>
        <taxon>Metazoa</taxon>
        <taxon>Chordata</taxon>
        <taxon>Craniata</taxon>
        <taxon>Vertebrata</taxon>
        <taxon>Euteleostomi</taxon>
        <taxon>Amphibia</taxon>
        <taxon>Batrachia</taxon>
        <taxon>Caudata</taxon>
        <taxon>Salamandroidea</taxon>
        <taxon>Salamandridae</taxon>
        <taxon>Pleurodelinae</taxon>
        <taxon>Pleurodeles</taxon>
    </lineage>
</organism>
<dbReference type="EMBL" id="JANPWB010000009">
    <property type="protein sequence ID" value="KAJ1153338.1"/>
    <property type="molecule type" value="Genomic_DNA"/>
</dbReference>
<feature type="compositionally biased region" description="Basic and acidic residues" evidence="1">
    <location>
        <begin position="143"/>
        <end position="161"/>
    </location>
</feature>
<name>A0AAV7RN01_PLEWA</name>
<evidence type="ECO:0000313" key="2">
    <source>
        <dbReference type="EMBL" id="KAJ1153338.1"/>
    </source>
</evidence>
<protein>
    <submittedName>
        <fullName evidence="2">Uncharacterized protein</fullName>
    </submittedName>
</protein>
<reference evidence="2" key="1">
    <citation type="journal article" date="2022" name="bioRxiv">
        <title>Sequencing and chromosome-scale assembly of the giantPleurodeles waltlgenome.</title>
        <authorList>
            <person name="Brown T."/>
            <person name="Elewa A."/>
            <person name="Iarovenko S."/>
            <person name="Subramanian E."/>
            <person name="Araus A.J."/>
            <person name="Petzold A."/>
            <person name="Susuki M."/>
            <person name="Suzuki K.-i.T."/>
            <person name="Hayashi T."/>
            <person name="Toyoda A."/>
            <person name="Oliveira C."/>
            <person name="Osipova E."/>
            <person name="Leigh N.D."/>
            <person name="Simon A."/>
            <person name="Yun M.H."/>
        </authorList>
    </citation>
    <scope>NUCLEOTIDE SEQUENCE</scope>
    <source>
        <strain evidence="2">20211129_DDA</strain>
        <tissue evidence="2">Liver</tissue>
    </source>
</reference>